<dbReference type="EMBL" id="KV907504">
    <property type="protein sequence ID" value="OOF93315.1"/>
    <property type="molecule type" value="Genomic_DNA"/>
</dbReference>
<reference evidence="2" key="1">
    <citation type="journal article" date="2017" name="Genome Biol.">
        <title>Comparative genomics reveals high biological diversity and specific adaptations in the industrially and medically important fungal genus Aspergillus.</title>
        <authorList>
            <person name="de Vries R.P."/>
            <person name="Riley R."/>
            <person name="Wiebenga A."/>
            <person name="Aguilar-Osorio G."/>
            <person name="Amillis S."/>
            <person name="Uchima C.A."/>
            <person name="Anderluh G."/>
            <person name="Asadollahi M."/>
            <person name="Askin M."/>
            <person name="Barry K."/>
            <person name="Battaglia E."/>
            <person name="Bayram O."/>
            <person name="Benocci T."/>
            <person name="Braus-Stromeyer S.A."/>
            <person name="Caldana C."/>
            <person name="Canovas D."/>
            <person name="Cerqueira G.C."/>
            <person name="Chen F."/>
            <person name="Chen W."/>
            <person name="Choi C."/>
            <person name="Clum A."/>
            <person name="Dos Santos R.A."/>
            <person name="Damasio A.R."/>
            <person name="Diallinas G."/>
            <person name="Emri T."/>
            <person name="Fekete E."/>
            <person name="Flipphi M."/>
            <person name="Freyberg S."/>
            <person name="Gallo A."/>
            <person name="Gournas C."/>
            <person name="Habgood R."/>
            <person name="Hainaut M."/>
            <person name="Harispe M.L."/>
            <person name="Henrissat B."/>
            <person name="Hilden K.S."/>
            <person name="Hope R."/>
            <person name="Hossain A."/>
            <person name="Karabika E."/>
            <person name="Karaffa L."/>
            <person name="Karanyi Z."/>
            <person name="Krasevec N."/>
            <person name="Kuo A."/>
            <person name="Kusch H."/>
            <person name="LaButti K."/>
            <person name="Lagendijk E.L."/>
            <person name="Lapidus A."/>
            <person name="Levasseur A."/>
            <person name="Lindquist E."/>
            <person name="Lipzen A."/>
            <person name="Logrieco A.F."/>
            <person name="MacCabe A."/>
            <person name="Maekelae M.R."/>
            <person name="Malavazi I."/>
            <person name="Melin P."/>
            <person name="Meyer V."/>
            <person name="Mielnichuk N."/>
            <person name="Miskei M."/>
            <person name="Molnar A.P."/>
            <person name="Mule G."/>
            <person name="Ngan C.Y."/>
            <person name="Orejas M."/>
            <person name="Orosz E."/>
            <person name="Ouedraogo J.P."/>
            <person name="Overkamp K.M."/>
            <person name="Park H.-S."/>
            <person name="Perrone G."/>
            <person name="Piumi F."/>
            <person name="Punt P.J."/>
            <person name="Ram A.F."/>
            <person name="Ramon A."/>
            <person name="Rauscher S."/>
            <person name="Record E."/>
            <person name="Riano-Pachon D.M."/>
            <person name="Robert V."/>
            <person name="Roehrig J."/>
            <person name="Ruller R."/>
            <person name="Salamov A."/>
            <person name="Salih N.S."/>
            <person name="Samson R.A."/>
            <person name="Sandor E."/>
            <person name="Sanguinetti M."/>
            <person name="Schuetze T."/>
            <person name="Sepcic K."/>
            <person name="Shelest E."/>
            <person name="Sherlock G."/>
            <person name="Sophianopoulou V."/>
            <person name="Squina F.M."/>
            <person name="Sun H."/>
            <person name="Susca A."/>
            <person name="Todd R.B."/>
            <person name="Tsang A."/>
            <person name="Unkles S.E."/>
            <person name="van de Wiele N."/>
            <person name="van Rossen-Uffink D."/>
            <person name="Oliveira J.V."/>
            <person name="Vesth T.C."/>
            <person name="Visser J."/>
            <person name="Yu J.-H."/>
            <person name="Zhou M."/>
            <person name="Andersen M.R."/>
            <person name="Archer D.B."/>
            <person name="Baker S.E."/>
            <person name="Benoit I."/>
            <person name="Brakhage A.A."/>
            <person name="Braus G.H."/>
            <person name="Fischer R."/>
            <person name="Frisvad J.C."/>
            <person name="Goldman G.H."/>
            <person name="Houbraken J."/>
            <person name="Oakley B."/>
            <person name="Pocsi I."/>
            <person name="Scazzocchio C."/>
            <person name="Seiboth B."/>
            <person name="vanKuyk P.A."/>
            <person name="Wortman J."/>
            <person name="Dyer P.S."/>
            <person name="Grigoriev I.V."/>
        </authorList>
    </citation>
    <scope>NUCLEOTIDE SEQUENCE [LARGE SCALE GENOMIC DNA]</scope>
    <source>
        <strain evidence="2">ITEM 5010</strain>
    </source>
</reference>
<accession>A0A1R3RFQ3</accession>
<name>A0A1R3RFQ3_ASPC5</name>
<proteinExistence type="predicted"/>
<keyword evidence="2" id="KW-1185">Reference proteome</keyword>
<dbReference type="Proteomes" id="UP000188318">
    <property type="component" value="Unassembled WGS sequence"/>
</dbReference>
<gene>
    <name evidence="1" type="ORF">ASPCADRAFT_7547</name>
</gene>
<dbReference type="OMA" id="WIEIHCK"/>
<dbReference type="VEuPathDB" id="FungiDB:ASPCADRAFT_7547"/>
<protein>
    <submittedName>
        <fullName evidence="1">Uncharacterized protein</fullName>
    </submittedName>
</protein>
<dbReference type="AlphaFoldDB" id="A0A1R3RFQ3"/>
<evidence type="ECO:0000313" key="2">
    <source>
        <dbReference type="Proteomes" id="UP000188318"/>
    </source>
</evidence>
<organism evidence="1 2">
    <name type="scientific">Aspergillus carbonarius (strain ITEM 5010)</name>
    <dbReference type="NCBI Taxonomy" id="602072"/>
    <lineage>
        <taxon>Eukaryota</taxon>
        <taxon>Fungi</taxon>
        <taxon>Dikarya</taxon>
        <taxon>Ascomycota</taxon>
        <taxon>Pezizomycotina</taxon>
        <taxon>Eurotiomycetes</taxon>
        <taxon>Eurotiomycetidae</taxon>
        <taxon>Eurotiales</taxon>
        <taxon>Aspergillaceae</taxon>
        <taxon>Aspergillus</taxon>
        <taxon>Aspergillus subgen. Circumdati</taxon>
    </lineage>
</organism>
<dbReference type="OrthoDB" id="3940621at2759"/>
<sequence>MERSLGDFGKLPAELRLSIWEVLLSSGSAAILRTNKAIFNDIAGRLYNTLQLHISPSYSDSWLLLQCKRLRVSWHLSKPELMKKSAKFRNLPWGSLKLVVHVYAPAPNDPGEIILLWQRVEDFVSLLNDAESRPSQITVRLQNHHNHSWEQEDTINESIKYPGDALPDFVIPFLSLCWLKGVQDFQVTSDSCTLRESPGWAVITRCSDIIMNQQKEKYQNPAFNSLIPMFDNIIAWRINAAFFLDTSLDSIPGPTADLLRRERFAEWFVSQSSYRKEHLDIIREHPYVVPIHDPSLRKWRHRCDIFQLKTRRLYLMASRSRYSRNDPRLWSVIYPNGLGAFAEPEAI</sequence>
<evidence type="ECO:0000313" key="1">
    <source>
        <dbReference type="EMBL" id="OOF93315.1"/>
    </source>
</evidence>
<dbReference type="STRING" id="602072.A0A1R3RFQ3"/>